<accession>A0A444Y0Y8</accession>
<organism evidence="1 2">
    <name type="scientific">Arachis hypogaea</name>
    <name type="common">Peanut</name>
    <dbReference type="NCBI Taxonomy" id="3818"/>
    <lineage>
        <taxon>Eukaryota</taxon>
        <taxon>Viridiplantae</taxon>
        <taxon>Streptophyta</taxon>
        <taxon>Embryophyta</taxon>
        <taxon>Tracheophyta</taxon>
        <taxon>Spermatophyta</taxon>
        <taxon>Magnoliopsida</taxon>
        <taxon>eudicotyledons</taxon>
        <taxon>Gunneridae</taxon>
        <taxon>Pentapetalae</taxon>
        <taxon>rosids</taxon>
        <taxon>fabids</taxon>
        <taxon>Fabales</taxon>
        <taxon>Fabaceae</taxon>
        <taxon>Papilionoideae</taxon>
        <taxon>50 kb inversion clade</taxon>
        <taxon>dalbergioids sensu lato</taxon>
        <taxon>Dalbergieae</taxon>
        <taxon>Pterocarpus clade</taxon>
        <taxon>Arachis</taxon>
    </lineage>
</organism>
<proteinExistence type="predicted"/>
<reference evidence="1 2" key="1">
    <citation type="submission" date="2019-01" db="EMBL/GenBank/DDBJ databases">
        <title>Sequencing of cultivated peanut Arachis hypogaea provides insights into genome evolution and oil improvement.</title>
        <authorList>
            <person name="Chen X."/>
        </authorList>
    </citation>
    <scope>NUCLEOTIDE SEQUENCE [LARGE SCALE GENOMIC DNA]</scope>
    <source>
        <strain evidence="2">cv. Fuhuasheng</strain>
        <tissue evidence="1">Leaves</tissue>
    </source>
</reference>
<dbReference type="Proteomes" id="UP000289738">
    <property type="component" value="Chromosome B08"/>
</dbReference>
<name>A0A444Y0Y8_ARAHY</name>
<evidence type="ECO:0000313" key="1">
    <source>
        <dbReference type="EMBL" id="RYQ95604.1"/>
    </source>
</evidence>
<gene>
    <name evidence="1" type="ORF">Ahy_B08g090955</name>
</gene>
<evidence type="ECO:0000313" key="2">
    <source>
        <dbReference type="Proteomes" id="UP000289738"/>
    </source>
</evidence>
<dbReference type="AlphaFoldDB" id="A0A444Y0Y8"/>
<protein>
    <submittedName>
        <fullName evidence="1">Uncharacterized protein</fullName>
    </submittedName>
</protein>
<sequence length="70" mass="8040">MSTLYGTRNMIPSLGRYTIIEWVGDSNRCWRMYVRGMTTSLPGFAQKSRRLCTFIGRPMRDSSISVSQQS</sequence>
<keyword evidence="2" id="KW-1185">Reference proteome</keyword>
<dbReference type="EMBL" id="SDMP01000018">
    <property type="protein sequence ID" value="RYQ95604.1"/>
    <property type="molecule type" value="Genomic_DNA"/>
</dbReference>
<comment type="caution">
    <text evidence="1">The sequence shown here is derived from an EMBL/GenBank/DDBJ whole genome shotgun (WGS) entry which is preliminary data.</text>
</comment>